<dbReference type="Proteomes" id="UP000015105">
    <property type="component" value="Chromosome 1D"/>
</dbReference>
<dbReference type="Gramene" id="AET1Gv21014900.9">
    <property type="protein sequence ID" value="AET1Gv21014900.9"/>
    <property type="gene ID" value="AET1Gv21014900"/>
</dbReference>
<dbReference type="EnsemblPlants" id="AET1Gv21014900.9">
    <property type="protein sequence ID" value="AET1Gv21014900.9"/>
    <property type="gene ID" value="AET1Gv21014900"/>
</dbReference>
<reference evidence="2" key="1">
    <citation type="journal article" date="2014" name="Science">
        <title>Ancient hybridizations among the ancestral genomes of bread wheat.</title>
        <authorList>
            <consortium name="International Wheat Genome Sequencing Consortium,"/>
            <person name="Marcussen T."/>
            <person name="Sandve S.R."/>
            <person name="Heier L."/>
            <person name="Spannagl M."/>
            <person name="Pfeifer M."/>
            <person name="Jakobsen K.S."/>
            <person name="Wulff B.B."/>
            <person name="Steuernagel B."/>
            <person name="Mayer K.F."/>
            <person name="Olsen O.A."/>
        </authorList>
    </citation>
    <scope>NUCLEOTIDE SEQUENCE [LARGE SCALE GENOMIC DNA]</scope>
    <source>
        <strain evidence="2">cv. AL8/78</strain>
    </source>
</reference>
<accession>A0A453A2H8</accession>
<reference evidence="1" key="4">
    <citation type="submission" date="2019-03" db="UniProtKB">
        <authorList>
            <consortium name="EnsemblPlants"/>
        </authorList>
    </citation>
    <scope>IDENTIFICATION</scope>
</reference>
<proteinExistence type="predicted"/>
<reference evidence="1" key="5">
    <citation type="journal article" date="2021" name="G3 (Bethesda)">
        <title>Aegilops tauschii genome assembly Aet v5.0 features greater sequence contiguity and improved annotation.</title>
        <authorList>
            <person name="Wang L."/>
            <person name="Zhu T."/>
            <person name="Rodriguez J.C."/>
            <person name="Deal K.R."/>
            <person name="Dubcovsky J."/>
            <person name="McGuire P.E."/>
            <person name="Lux T."/>
            <person name="Spannagl M."/>
            <person name="Mayer K.F.X."/>
            <person name="Baldrich P."/>
            <person name="Meyers B.C."/>
            <person name="Huo N."/>
            <person name="Gu Y.Q."/>
            <person name="Zhou H."/>
            <person name="Devos K.M."/>
            <person name="Bennetzen J.L."/>
            <person name="Unver T."/>
            <person name="Budak H."/>
            <person name="Gulick P.J."/>
            <person name="Galiba G."/>
            <person name="Kalapos B."/>
            <person name="Nelson D.R."/>
            <person name="Li P."/>
            <person name="You F.M."/>
            <person name="Luo M.C."/>
            <person name="Dvorak J."/>
        </authorList>
    </citation>
    <scope>NUCLEOTIDE SEQUENCE [LARGE SCALE GENOMIC DNA]</scope>
    <source>
        <strain evidence="1">cv. AL8/78</strain>
    </source>
</reference>
<organism evidence="1 2">
    <name type="scientific">Aegilops tauschii subsp. strangulata</name>
    <name type="common">Goatgrass</name>
    <dbReference type="NCBI Taxonomy" id="200361"/>
    <lineage>
        <taxon>Eukaryota</taxon>
        <taxon>Viridiplantae</taxon>
        <taxon>Streptophyta</taxon>
        <taxon>Embryophyta</taxon>
        <taxon>Tracheophyta</taxon>
        <taxon>Spermatophyta</taxon>
        <taxon>Magnoliopsida</taxon>
        <taxon>Liliopsida</taxon>
        <taxon>Poales</taxon>
        <taxon>Poaceae</taxon>
        <taxon>BOP clade</taxon>
        <taxon>Pooideae</taxon>
        <taxon>Triticodae</taxon>
        <taxon>Triticeae</taxon>
        <taxon>Triticinae</taxon>
        <taxon>Aegilops</taxon>
    </lineage>
</organism>
<keyword evidence="2" id="KW-1185">Reference proteome</keyword>
<dbReference type="AlphaFoldDB" id="A0A453A2H8"/>
<reference evidence="2" key="2">
    <citation type="journal article" date="2017" name="Nat. Plants">
        <title>The Aegilops tauschii genome reveals multiple impacts of transposons.</title>
        <authorList>
            <person name="Zhao G."/>
            <person name="Zou C."/>
            <person name="Li K."/>
            <person name="Wang K."/>
            <person name="Li T."/>
            <person name="Gao L."/>
            <person name="Zhang X."/>
            <person name="Wang H."/>
            <person name="Yang Z."/>
            <person name="Liu X."/>
            <person name="Jiang W."/>
            <person name="Mao L."/>
            <person name="Kong X."/>
            <person name="Jiao Y."/>
            <person name="Jia J."/>
        </authorList>
    </citation>
    <scope>NUCLEOTIDE SEQUENCE [LARGE SCALE GENOMIC DNA]</scope>
    <source>
        <strain evidence="2">cv. AL8/78</strain>
    </source>
</reference>
<evidence type="ECO:0000313" key="1">
    <source>
        <dbReference type="EnsemblPlants" id="AET1Gv21014900.9"/>
    </source>
</evidence>
<name>A0A453A2H8_AEGTS</name>
<evidence type="ECO:0000313" key="2">
    <source>
        <dbReference type="Proteomes" id="UP000015105"/>
    </source>
</evidence>
<protein>
    <submittedName>
        <fullName evidence="1">Uncharacterized protein</fullName>
    </submittedName>
</protein>
<reference evidence="1" key="3">
    <citation type="journal article" date="2017" name="Nature">
        <title>Genome sequence of the progenitor of the wheat D genome Aegilops tauschii.</title>
        <authorList>
            <person name="Luo M.C."/>
            <person name="Gu Y.Q."/>
            <person name="Puiu D."/>
            <person name="Wang H."/>
            <person name="Twardziok S.O."/>
            <person name="Deal K.R."/>
            <person name="Huo N."/>
            <person name="Zhu T."/>
            <person name="Wang L."/>
            <person name="Wang Y."/>
            <person name="McGuire P.E."/>
            <person name="Liu S."/>
            <person name="Long H."/>
            <person name="Ramasamy R.K."/>
            <person name="Rodriguez J.C."/>
            <person name="Van S.L."/>
            <person name="Yuan L."/>
            <person name="Wang Z."/>
            <person name="Xia Z."/>
            <person name="Xiao L."/>
            <person name="Anderson O.D."/>
            <person name="Ouyang S."/>
            <person name="Liang Y."/>
            <person name="Zimin A.V."/>
            <person name="Pertea G."/>
            <person name="Qi P."/>
            <person name="Bennetzen J.L."/>
            <person name="Dai X."/>
            <person name="Dawson M.W."/>
            <person name="Muller H.G."/>
            <person name="Kugler K."/>
            <person name="Rivarola-Duarte L."/>
            <person name="Spannagl M."/>
            <person name="Mayer K.F.X."/>
            <person name="Lu F.H."/>
            <person name="Bevan M.W."/>
            <person name="Leroy P."/>
            <person name="Li P."/>
            <person name="You F.M."/>
            <person name="Sun Q."/>
            <person name="Liu Z."/>
            <person name="Lyons E."/>
            <person name="Wicker T."/>
            <person name="Salzberg S.L."/>
            <person name="Devos K.M."/>
            <person name="Dvorak J."/>
        </authorList>
    </citation>
    <scope>NUCLEOTIDE SEQUENCE [LARGE SCALE GENOMIC DNA]</scope>
    <source>
        <strain evidence="1">cv. AL8/78</strain>
    </source>
</reference>
<sequence>CLHDGSRLCISLCCSACTKQLIRPRIAGRLRFQQANKNRVMTVGLRHTRA</sequence>